<dbReference type="RefSeq" id="WP_172834047.1">
    <property type="nucleotide sequence ID" value="NZ_LT828648.1"/>
</dbReference>
<dbReference type="EMBL" id="LT828648">
    <property type="protein sequence ID" value="SLM46174.1"/>
    <property type="molecule type" value="Genomic_DNA"/>
</dbReference>
<dbReference type="PANTHER" id="PTHR12526:SF640">
    <property type="entry name" value="COLANIC ACID BIOSYNTHESIS GLYCOSYLTRANSFERASE WCAL-RELATED"/>
    <property type="match status" value="1"/>
</dbReference>
<evidence type="ECO:0000256" key="1">
    <source>
        <dbReference type="ARBA" id="ARBA00009481"/>
    </source>
</evidence>
<evidence type="ECO:0000256" key="2">
    <source>
        <dbReference type="ARBA" id="ARBA00022676"/>
    </source>
</evidence>
<protein>
    <submittedName>
        <fullName evidence="6">Putative Glycosyl transferase group 1</fullName>
    </submittedName>
</protein>
<dbReference type="Pfam" id="PF00534">
    <property type="entry name" value="Glycos_transf_1"/>
    <property type="match status" value="1"/>
</dbReference>
<dbReference type="InterPro" id="IPR028098">
    <property type="entry name" value="Glyco_trans_4-like_N"/>
</dbReference>
<sequence>MAQRILYIHGVGAVGGAEHDLLAVLARLDRAAWEPHVVCPAEGPFRTLLEREGLTVHPLALVPWRKWFSPFVRWRSVGRLRDLVDRLRPALLHVNDIWWVPHTLGALRGAAASPPIVAHVRQEIEPEKVRRYELDRIERVIGISEHVAESLKAGGVETRKLRMVYSGIDFSRRAETAAGGDRSDVAEVRRRLGVPAAALLLGTAANLFPRKGYEVMLRALPGILAVHPDVHYLLAGTAEPAYAASLRALAVDLGITERIHMVGFQDPIRPFLDALDLYVHPALMEGFGIALVEAMAAGKAVVATRTGGVPEVVEQGETGLLVAPGDSERLRAAVLELLGDEPRRVRMGAKGFSRARARFDLDRTVADLERIYREAVVEQRGGHADRH</sequence>
<organism evidence="6 7">
    <name type="scientific">Nitrospira japonica</name>
    <dbReference type="NCBI Taxonomy" id="1325564"/>
    <lineage>
        <taxon>Bacteria</taxon>
        <taxon>Pseudomonadati</taxon>
        <taxon>Nitrospirota</taxon>
        <taxon>Nitrospiria</taxon>
        <taxon>Nitrospirales</taxon>
        <taxon>Nitrospiraceae</taxon>
        <taxon>Nitrospira</taxon>
    </lineage>
</organism>
<dbReference type="Proteomes" id="UP000192042">
    <property type="component" value="Chromosome I"/>
</dbReference>
<evidence type="ECO:0000259" key="4">
    <source>
        <dbReference type="Pfam" id="PF00534"/>
    </source>
</evidence>
<keyword evidence="3 6" id="KW-0808">Transferase</keyword>
<evidence type="ECO:0000313" key="7">
    <source>
        <dbReference type="Proteomes" id="UP000192042"/>
    </source>
</evidence>
<dbReference type="PANTHER" id="PTHR12526">
    <property type="entry name" value="GLYCOSYLTRANSFERASE"/>
    <property type="match status" value="1"/>
</dbReference>
<comment type="similarity">
    <text evidence="1">Belongs to the glycosyltransferase group 1 family. Glycosyltransferase 4 subfamily.</text>
</comment>
<dbReference type="CDD" id="cd03801">
    <property type="entry name" value="GT4_PimA-like"/>
    <property type="match status" value="1"/>
</dbReference>
<evidence type="ECO:0000259" key="5">
    <source>
        <dbReference type="Pfam" id="PF13439"/>
    </source>
</evidence>
<keyword evidence="7" id="KW-1185">Reference proteome</keyword>
<dbReference type="Gene3D" id="3.40.50.2000">
    <property type="entry name" value="Glycogen Phosphorylase B"/>
    <property type="match status" value="2"/>
</dbReference>
<proteinExistence type="inferred from homology"/>
<dbReference type="AlphaFoldDB" id="A0A1W1HZK7"/>
<keyword evidence="2" id="KW-0328">Glycosyltransferase</keyword>
<reference evidence="6 7" key="1">
    <citation type="submission" date="2017-03" db="EMBL/GenBank/DDBJ databases">
        <authorList>
            <person name="Afonso C.L."/>
            <person name="Miller P.J."/>
            <person name="Scott M.A."/>
            <person name="Spackman E."/>
            <person name="Goraichik I."/>
            <person name="Dimitrov K.M."/>
            <person name="Suarez D.L."/>
            <person name="Swayne D.E."/>
        </authorList>
    </citation>
    <scope>NUCLEOTIDE SEQUENCE [LARGE SCALE GENOMIC DNA]</scope>
    <source>
        <strain evidence="6">Genome sequencing of Nitrospira japonica strain NJ11</strain>
    </source>
</reference>
<feature type="domain" description="Glycosyltransferase subfamily 4-like N-terminal" evidence="5">
    <location>
        <begin position="14"/>
        <end position="172"/>
    </location>
</feature>
<evidence type="ECO:0000313" key="6">
    <source>
        <dbReference type="EMBL" id="SLM46174.1"/>
    </source>
</evidence>
<dbReference type="STRING" id="1325564.NSJP_0002"/>
<feature type="domain" description="Glycosyl transferase family 1" evidence="4">
    <location>
        <begin position="188"/>
        <end position="351"/>
    </location>
</feature>
<dbReference type="Pfam" id="PF13439">
    <property type="entry name" value="Glyco_transf_4"/>
    <property type="match status" value="1"/>
</dbReference>
<accession>A0A1W1HZK7</accession>
<name>A0A1W1HZK7_9BACT</name>
<dbReference type="InterPro" id="IPR001296">
    <property type="entry name" value="Glyco_trans_1"/>
</dbReference>
<gene>
    <name evidence="6" type="ORF">NSJP_0002</name>
</gene>
<dbReference type="SUPFAM" id="SSF53756">
    <property type="entry name" value="UDP-Glycosyltransferase/glycogen phosphorylase"/>
    <property type="match status" value="1"/>
</dbReference>
<dbReference type="GO" id="GO:0016757">
    <property type="term" value="F:glycosyltransferase activity"/>
    <property type="evidence" value="ECO:0007669"/>
    <property type="project" value="UniProtKB-KW"/>
</dbReference>
<evidence type="ECO:0000256" key="3">
    <source>
        <dbReference type="ARBA" id="ARBA00022679"/>
    </source>
</evidence>
<dbReference type="KEGG" id="nja:NSJP_0002"/>